<dbReference type="GO" id="GO:0017004">
    <property type="term" value="P:cytochrome complex assembly"/>
    <property type="evidence" value="ECO:0007669"/>
    <property type="project" value="UniProtKB-KW"/>
</dbReference>
<reference evidence="12 13" key="1">
    <citation type="journal article" date="2013" name="Genome Announc.">
        <title>Complete Genome Sequence of the Sesbania Symbiont and Rice Growth-Promoting Endophyte Rhizobium sp. Strain IRBG74.</title>
        <authorList>
            <person name="Crook M.B."/>
            <person name="Mitra S."/>
            <person name="Ane J.M."/>
            <person name="Sadowsky M.J."/>
            <person name="Gyaneshwar P."/>
        </authorList>
    </citation>
    <scope>NUCLEOTIDE SEQUENCE [LARGE SCALE GENOMIC DNA]</scope>
    <source>
        <strain evidence="12 13">IRBG74</strain>
    </source>
</reference>
<dbReference type="InterPro" id="IPR051263">
    <property type="entry name" value="C-type_cytochrome_biogenesis"/>
</dbReference>
<evidence type="ECO:0000256" key="4">
    <source>
        <dbReference type="ARBA" id="ARBA00022729"/>
    </source>
</evidence>
<evidence type="ECO:0000259" key="11">
    <source>
        <dbReference type="Pfam" id="PF03918"/>
    </source>
</evidence>
<evidence type="ECO:0000313" key="12">
    <source>
        <dbReference type="EMBL" id="CDI07875.1"/>
    </source>
</evidence>
<dbReference type="AlphaFoldDB" id="U4Q5S2"/>
<evidence type="ECO:0000256" key="7">
    <source>
        <dbReference type="ARBA" id="ARBA00037230"/>
    </source>
</evidence>
<accession>U4Q5S2</accession>
<feature type="transmembrane region" description="Helical" evidence="9">
    <location>
        <begin position="64"/>
        <end position="84"/>
    </location>
</feature>
<dbReference type="Pfam" id="PF03918">
    <property type="entry name" value="CcmH"/>
    <property type="match status" value="1"/>
</dbReference>
<keyword evidence="3 9" id="KW-0479">Metal-binding</keyword>
<feature type="domain" description="CcmH/CycL/Ccl2/NrfF N-terminal" evidence="11">
    <location>
        <begin position="72"/>
        <end position="211"/>
    </location>
</feature>
<keyword evidence="9" id="KW-1133">Transmembrane helix</keyword>
<comment type="subcellular location">
    <subcellularLocation>
        <location evidence="8">Membrane</location>
        <topology evidence="8">Single-pass membrane protein</topology>
        <orientation evidence="8">Periplasmic side</orientation>
    </subcellularLocation>
</comment>
<name>U4Q5S2_9HYPH</name>
<dbReference type="GO" id="GO:0005886">
    <property type="term" value="C:plasma membrane"/>
    <property type="evidence" value="ECO:0007669"/>
    <property type="project" value="TreeGrafter"/>
</dbReference>
<evidence type="ECO:0000256" key="10">
    <source>
        <dbReference type="SAM" id="MobiDB-lite"/>
    </source>
</evidence>
<dbReference type="InterPro" id="IPR005616">
    <property type="entry name" value="CcmH/CycL/Ccl2/NrfF_N"/>
</dbReference>
<evidence type="ECO:0000256" key="1">
    <source>
        <dbReference type="ARBA" id="ARBA00010342"/>
    </source>
</evidence>
<dbReference type="InterPro" id="IPR038297">
    <property type="entry name" value="CcmH/CycL/NrfF/Ccl2_sf"/>
</dbReference>
<dbReference type="PANTHER" id="PTHR47870">
    <property type="entry name" value="CYTOCHROME C-TYPE BIOGENESIS PROTEIN CCMH"/>
    <property type="match status" value="1"/>
</dbReference>
<dbReference type="HOGENOM" id="CLU_107187_2_0_5"/>
<proteinExistence type="inferred from homology"/>
<sequence>MSVERAAGFFSPTGRSAEQSEAMRGKPHTLRVMAGVGPLIRPFGPPSPRRGEEMRRTLSGLPRMLAGFLLLFAVLVSASPASAFNPDEVLKDPVLEQRARNLTSQLRCMVCQNQSIDDSNAELARDLRVLVRERLVEGDSDKAVIDYVVSRYGEFVLLKPRLSLRTVLLWGAPIGLTLVGIFAVFVFSRRRATLEQPQKLSADEEERIRNLIEK</sequence>
<evidence type="ECO:0000256" key="3">
    <source>
        <dbReference type="ARBA" id="ARBA00022723"/>
    </source>
</evidence>
<keyword evidence="9" id="KW-0472">Membrane</keyword>
<dbReference type="PANTHER" id="PTHR47870:SF1">
    <property type="entry name" value="CYTOCHROME C-TYPE BIOGENESIS PROTEIN CCMH"/>
    <property type="match status" value="1"/>
</dbReference>
<comment type="similarity">
    <text evidence="1 9">Belongs to the CcmH/CycL/Ccl2/NrfF family.</text>
</comment>
<organism evidence="12 13">
    <name type="scientific">Agrobacterium pusense</name>
    <dbReference type="NCBI Taxonomy" id="648995"/>
    <lineage>
        <taxon>Bacteria</taxon>
        <taxon>Pseudomonadati</taxon>
        <taxon>Pseudomonadota</taxon>
        <taxon>Alphaproteobacteria</taxon>
        <taxon>Hyphomicrobiales</taxon>
        <taxon>Rhizobiaceae</taxon>
        <taxon>Rhizobium/Agrobacterium group</taxon>
        <taxon>Agrobacterium</taxon>
    </lineage>
</organism>
<keyword evidence="5" id="KW-0201">Cytochrome c-type biogenesis</keyword>
<feature type="transmembrane region" description="Helical" evidence="9">
    <location>
        <begin position="167"/>
        <end position="187"/>
    </location>
</feature>
<dbReference type="Gene3D" id="1.10.8.640">
    <property type="entry name" value="Cytochrome C biogenesis protein"/>
    <property type="match status" value="1"/>
</dbReference>
<evidence type="ECO:0000256" key="9">
    <source>
        <dbReference type="RuleBase" id="RU364112"/>
    </source>
</evidence>
<evidence type="ECO:0000256" key="5">
    <source>
        <dbReference type="ARBA" id="ARBA00022748"/>
    </source>
</evidence>
<keyword evidence="2 9" id="KW-0349">Heme</keyword>
<dbReference type="FunFam" id="1.10.8.640:FF:000001">
    <property type="entry name" value="Cytochrome c-type biogenesis protein"/>
    <property type="match status" value="1"/>
</dbReference>
<dbReference type="EMBL" id="HG518322">
    <property type="protein sequence ID" value="CDI07875.1"/>
    <property type="molecule type" value="Genomic_DNA"/>
</dbReference>
<evidence type="ECO:0000256" key="6">
    <source>
        <dbReference type="ARBA" id="ARBA00023004"/>
    </source>
</evidence>
<evidence type="ECO:0000313" key="13">
    <source>
        <dbReference type="Proteomes" id="UP000016944"/>
    </source>
</evidence>
<keyword evidence="9" id="KW-0812">Transmembrane</keyword>
<dbReference type="GO" id="GO:0046872">
    <property type="term" value="F:metal ion binding"/>
    <property type="evidence" value="ECO:0007669"/>
    <property type="project" value="UniProtKB-KW"/>
</dbReference>
<dbReference type="KEGG" id="rir:BN877_I0961"/>
<evidence type="ECO:0000256" key="8">
    <source>
        <dbReference type="ARBA" id="ARBA00060491"/>
    </source>
</evidence>
<comment type="function">
    <text evidence="7">Required for the biogenesis of c-type cytochromes. Possible subunit of a heme lyase.</text>
</comment>
<keyword evidence="6 9" id="KW-0408">Iron</keyword>
<feature type="region of interest" description="Disordered" evidence="10">
    <location>
        <begin position="1"/>
        <end position="27"/>
    </location>
</feature>
<dbReference type="Proteomes" id="UP000016944">
    <property type="component" value="Chromosome I"/>
</dbReference>
<dbReference type="CDD" id="cd16378">
    <property type="entry name" value="CcmH_N"/>
    <property type="match status" value="1"/>
</dbReference>
<keyword evidence="4 9" id="KW-0732">Signal</keyword>
<protein>
    <recommendedName>
        <fullName evidence="9">Cytochrome c-type biogenesis protein</fullName>
    </recommendedName>
</protein>
<gene>
    <name evidence="12" type="primary">cycL</name>
    <name evidence="12" type="ORF">BN877_I0961</name>
</gene>
<evidence type="ECO:0000256" key="2">
    <source>
        <dbReference type="ARBA" id="ARBA00022617"/>
    </source>
</evidence>
<dbReference type="PATRIC" id="fig|424182.3.peg.959"/>